<proteinExistence type="predicted"/>
<dbReference type="STRING" id="112248.SAMN05444392_108128"/>
<sequence>MRKQEKVFHEIYQHYLHRLVGFDADQNPVLIQYMEPLAVVIYHRATCRLDTIYVLTEEDQALLFPDNRPILIMISVLDQRIVQIKEMNMDGSWRVTASYQMPSEIELLVDACLAADDPTYICVVVQTQANRNEIFSLQIYGKAWKRIRGGYENIVYYHRNRQILLSLRDRTPDSSELVVSLPFHAKEVVIKDRYLCSNRDYFCLEHELEQGSELKILNTLDQKMISTICTNNAVVDAAWMKDEQLLVILNQNGNHFIQYIELDGTKSEPIDMQGSVRISNRFNHHVLLEKESLLNGTEWLLISQEQKITKLPGFIKDTCIGDRHIVSSLHLLVYTPHEQIKGCMVSLHGGPESCEYDELRYLGLYRVMLKAGWMVVVLNYSGSSQLGMMHKKRPWKKWKKCFGEEIDALVEYLSDHYGLDENELVLYGVSFGASLALLAGSLRSQLQRIIAVSPMVSLERHVKRLASPQYKRWFQERFGDFHAEFSPDRYLINQNIPVTVIQGDQDEVVDYSESSALVEQAKIRGLHWEFILEPSVGHVPQTLDEYQNRLNHIVNAVLGGS</sequence>
<dbReference type="OrthoDB" id="2513075at2"/>
<dbReference type="EMBL" id="FQVL01000008">
    <property type="protein sequence ID" value="SHF14849.1"/>
    <property type="molecule type" value="Genomic_DNA"/>
</dbReference>
<accession>A0A1M4Z9V8</accession>
<name>A0A1M4Z9V8_9BACL</name>
<keyword evidence="3" id="KW-1185">Reference proteome</keyword>
<dbReference type="AlphaFoldDB" id="A0A1M4Z9V8"/>
<gene>
    <name evidence="2" type="ORF">SAMN05444392_108128</name>
</gene>
<dbReference type="GO" id="GO:0006508">
    <property type="term" value="P:proteolysis"/>
    <property type="evidence" value="ECO:0007669"/>
    <property type="project" value="InterPro"/>
</dbReference>
<dbReference type="Proteomes" id="UP000184476">
    <property type="component" value="Unassembled WGS sequence"/>
</dbReference>
<protein>
    <submittedName>
        <fullName evidence="2">Prolyl oligopeptidase family protein</fullName>
    </submittedName>
</protein>
<evidence type="ECO:0000259" key="1">
    <source>
        <dbReference type="Pfam" id="PF00326"/>
    </source>
</evidence>
<reference evidence="2 3" key="1">
    <citation type="submission" date="2016-11" db="EMBL/GenBank/DDBJ databases">
        <authorList>
            <person name="Jaros S."/>
            <person name="Januszkiewicz K."/>
            <person name="Wedrychowicz H."/>
        </authorList>
    </citation>
    <scope>NUCLEOTIDE SEQUENCE [LARGE SCALE GENOMIC DNA]</scope>
    <source>
        <strain evidence="2 3">DSM 44666</strain>
    </source>
</reference>
<dbReference type="PANTHER" id="PTHR12277">
    <property type="entry name" value="ALPHA/BETA HYDROLASE DOMAIN-CONTAINING PROTEIN"/>
    <property type="match status" value="1"/>
</dbReference>
<dbReference type="Pfam" id="PF00326">
    <property type="entry name" value="Peptidase_S9"/>
    <property type="match status" value="1"/>
</dbReference>
<evidence type="ECO:0000313" key="2">
    <source>
        <dbReference type="EMBL" id="SHF14849.1"/>
    </source>
</evidence>
<dbReference type="RefSeq" id="WP_073155394.1">
    <property type="nucleotide sequence ID" value="NZ_FQVL01000008.1"/>
</dbReference>
<dbReference type="GO" id="GO:0008236">
    <property type="term" value="F:serine-type peptidase activity"/>
    <property type="evidence" value="ECO:0007669"/>
    <property type="project" value="InterPro"/>
</dbReference>
<dbReference type="Gene3D" id="3.40.50.1820">
    <property type="entry name" value="alpha/beta hydrolase"/>
    <property type="match status" value="1"/>
</dbReference>
<dbReference type="SUPFAM" id="SSF53474">
    <property type="entry name" value="alpha/beta-Hydrolases"/>
    <property type="match status" value="1"/>
</dbReference>
<dbReference type="InterPro" id="IPR001375">
    <property type="entry name" value="Peptidase_S9_cat"/>
</dbReference>
<organism evidence="2 3">
    <name type="scientific">Seinonella peptonophila</name>
    <dbReference type="NCBI Taxonomy" id="112248"/>
    <lineage>
        <taxon>Bacteria</taxon>
        <taxon>Bacillati</taxon>
        <taxon>Bacillota</taxon>
        <taxon>Bacilli</taxon>
        <taxon>Bacillales</taxon>
        <taxon>Thermoactinomycetaceae</taxon>
        <taxon>Seinonella</taxon>
    </lineage>
</organism>
<feature type="domain" description="Peptidase S9 prolyl oligopeptidase catalytic" evidence="1">
    <location>
        <begin position="367"/>
        <end position="541"/>
    </location>
</feature>
<evidence type="ECO:0000313" key="3">
    <source>
        <dbReference type="Proteomes" id="UP000184476"/>
    </source>
</evidence>
<dbReference type="InterPro" id="IPR029058">
    <property type="entry name" value="AB_hydrolase_fold"/>
</dbReference>